<dbReference type="GO" id="GO:0045010">
    <property type="term" value="P:actin nucleation"/>
    <property type="evidence" value="ECO:0007669"/>
    <property type="project" value="InterPro"/>
</dbReference>
<evidence type="ECO:0000256" key="1">
    <source>
        <dbReference type="ARBA" id="ARBA00004167"/>
    </source>
</evidence>
<dbReference type="PANTHER" id="PTHR23213:SF177">
    <property type="entry name" value="FORMIN-LIKE PROTEIN 11"/>
    <property type="match status" value="1"/>
</dbReference>
<feature type="transmembrane region" description="Helical" evidence="9">
    <location>
        <begin position="140"/>
        <end position="164"/>
    </location>
</feature>
<feature type="compositionally biased region" description="Polar residues" evidence="8">
    <location>
        <begin position="351"/>
        <end position="371"/>
    </location>
</feature>
<dbReference type="InterPro" id="IPR027643">
    <property type="entry name" value="Formin-like_plant"/>
</dbReference>
<feature type="region of interest" description="Disordered" evidence="8">
    <location>
        <begin position="70"/>
        <end position="99"/>
    </location>
</feature>
<feature type="compositionally biased region" description="Low complexity" evidence="8">
    <location>
        <begin position="79"/>
        <end position="89"/>
    </location>
</feature>
<proteinExistence type="inferred from homology"/>
<dbReference type="InterPro" id="IPR015425">
    <property type="entry name" value="FH2_Formin"/>
</dbReference>
<evidence type="ECO:0000256" key="7">
    <source>
        <dbReference type="RuleBase" id="RU361260"/>
    </source>
</evidence>
<keyword evidence="13" id="KW-1185">Reference proteome</keyword>
<evidence type="ECO:0000256" key="6">
    <source>
        <dbReference type="ARBA" id="ARBA00025793"/>
    </source>
</evidence>
<sequence length="879" mass="95858">MGLGTKCVLLLLSASLMLLLLNFQVLDGALRLGTNERFDAGVVVAVTGHVASGLGSRFRMLVGLDHRRPRHLRHHKSSATPAPAPTTMAHEARAPPAPVPAPLPHTSHSRAPLRNHGHVAPVRSVERRLGGRGHKRLSKAAIVAMAAVGACLLVLGVAIAAVSIRRSRKLQRKPLKLSLHGSRAHRSPCATMKVSSHPSPDLLFLSSAVQCQVDYPTLKESSECKSLSALTTPTKSAELIVSDCTVKTNVDLQSDEADSFHSVPCSRSSGGSIEESPLQICDKTVTYPPCSPHTDDSPSGSSYQSLSPDFRSRFSPATPISAASDRNQETAETASTSGSMAHPESPRGEQDNSNQFMNSSSGYGATCNATEIPPSKTSTAFSVSNEKFNLDSKETSRSSAEGANFKPSSPTNVLKLPPPPPKSPPPPPPPNKPSSSSSLKGQNSGQPPLPPPLPIQVQVGKDGLPLPRLKPLHWDKVRAAPNRSMVWNDIQSSSFEFEFDEQMIKSLFAYNFQGPAKNEDTTNKTLSTSKHVIEHHKLQNTTILLKTLNASTEQVCNSITEGTGLSVQQLEALVKMKPSDEEEKKLMDYDGDINMLDPAENFVKVLLAIPMAFSRIEAMLYKETFDDEVAHLRMSFTLIKGACSELRSSKLFLRLLEAVLKTGNRMNVGTIRGGASAFRLDALLKLSDIRGADGKTTLLHFVVQEMVRSQGLKATDKIGGTPRPCNATPAGREEYLEMGTEFVSELSNELVNVKKVASIDLDTLKSSISNLSQGLAQLIRLIRKDLSCNDRNQNFLHCMKLFQTHAENTMQKLNVAESEVLQQVRELTEYYHGEVGKNESNLLHIFVIMRDFLGLLDRVCREMRGSKHIQHLNIVLPLR</sequence>
<dbReference type="GO" id="GO:0016020">
    <property type="term" value="C:membrane"/>
    <property type="evidence" value="ECO:0007669"/>
    <property type="project" value="UniProtKB-SubCell"/>
</dbReference>
<dbReference type="PANTHER" id="PTHR23213">
    <property type="entry name" value="FORMIN-RELATED"/>
    <property type="match status" value="1"/>
</dbReference>
<evidence type="ECO:0000256" key="10">
    <source>
        <dbReference type="SAM" id="SignalP"/>
    </source>
</evidence>
<evidence type="ECO:0000256" key="4">
    <source>
        <dbReference type="ARBA" id="ARBA00022989"/>
    </source>
</evidence>
<evidence type="ECO:0000256" key="2">
    <source>
        <dbReference type="ARBA" id="ARBA00022692"/>
    </source>
</evidence>
<keyword evidence="3 10" id="KW-0732">Signal</keyword>
<feature type="compositionally biased region" description="Polar residues" evidence="8">
    <location>
        <begin position="330"/>
        <end position="339"/>
    </location>
</feature>
<dbReference type="PROSITE" id="PS51444">
    <property type="entry name" value="FH2"/>
    <property type="match status" value="1"/>
</dbReference>
<dbReference type="EMBL" id="CM029047">
    <property type="protein sequence ID" value="KAG2584064.1"/>
    <property type="molecule type" value="Genomic_DNA"/>
</dbReference>
<evidence type="ECO:0000256" key="5">
    <source>
        <dbReference type="ARBA" id="ARBA00023136"/>
    </source>
</evidence>
<keyword evidence="4 9" id="KW-1133">Transmembrane helix</keyword>
<organism evidence="12 13">
    <name type="scientific">Panicum virgatum</name>
    <name type="common">Blackwell switchgrass</name>
    <dbReference type="NCBI Taxonomy" id="38727"/>
    <lineage>
        <taxon>Eukaryota</taxon>
        <taxon>Viridiplantae</taxon>
        <taxon>Streptophyta</taxon>
        <taxon>Embryophyta</taxon>
        <taxon>Tracheophyta</taxon>
        <taxon>Spermatophyta</taxon>
        <taxon>Magnoliopsida</taxon>
        <taxon>Liliopsida</taxon>
        <taxon>Poales</taxon>
        <taxon>Poaceae</taxon>
        <taxon>PACMAD clade</taxon>
        <taxon>Panicoideae</taxon>
        <taxon>Panicodae</taxon>
        <taxon>Paniceae</taxon>
        <taxon>Panicinae</taxon>
        <taxon>Panicum</taxon>
        <taxon>Panicum sect. Hiantes</taxon>
    </lineage>
</organism>
<keyword evidence="5 9" id="KW-0472">Membrane</keyword>
<feature type="region of interest" description="Disordered" evidence="8">
    <location>
        <begin position="284"/>
        <end position="371"/>
    </location>
</feature>
<evidence type="ECO:0000256" key="9">
    <source>
        <dbReference type="SAM" id="Phobius"/>
    </source>
</evidence>
<dbReference type="GO" id="GO:0051015">
    <property type="term" value="F:actin filament binding"/>
    <property type="evidence" value="ECO:0007669"/>
    <property type="project" value="InterPro"/>
</dbReference>
<dbReference type="Pfam" id="PF02181">
    <property type="entry name" value="FH2"/>
    <property type="match status" value="1"/>
</dbReference>
<keyword evidence="2 9" id="KW-0812">Transmembrane</keyword>
<dbReference type="InterPro" id="IPR042201">
    <property type="entry name" value="FH2_Formin_sf"/>
</dbReference>
<gene>
    <name evidence="12" type="ORF">PVAP13_6KG269000</name>
</gene>
<evidence type="ECO:0000313" key="13">
    <source>
        <dbReference type="Proteomes" id="UP000823388"/>
    </source>
</evidence>
<feature type="transmembrane region" description="Helical" evidence="9">
    <location>
        <begin position="38"/>
        <end position="58"/>
    </location>
</feature>
<evidence type="ECO:0000259" key="11">
    <source>
        <dbReference type="PROSITE" id="PS51444"/>
    </source>
</evidence>
<comment type="caution">
    <text evidence="12">The sequence shown here is derived from an EMBL/GenBank/DDBJ whole genome shotgun (WGS) entry which is preliminary data.</text>
</comment>
<feature type="signal peptide" evidence="10">
    <location>
        <begin position="1"/>
        <end position="28"/>
    </location>
</feature>
<dbReference type="Proteomes" id="UP000823388">
    <property type="component" value="Chromosome 6K"/>
</dbReference>
<name>A0A8T0RF56_PANVG</name>
<feature type="compositionally biased region" description="Low complexity" evidence="8">
    <location>
        <begin position="297"/>
        <end position="307"/>
    </location>
</feature>
<dbReference type="SUPFAM" id="SSF101447">
    <property type="entry name" value="Formin homology 2 domain (FH2 domain)"/>
    <property type="match status" value="1"/>
</dbReference>
<feature type="chain" id="PRO_5035736104" description="Formin-like protein" evidence="10">
    <location>
        <begin position="29"/>
        <end position="879"/>
    </location>
</feature>
<feature type="region of interest" description="Disordered" evidence="8">
    <location>
        <begin position="392"/>
        <end position="461"/>
    </location>
</feature>
<feature type="compositionally biased region" description="Polar residues" evidence="8">
    <location>
        <begin position="397"/>
        <end position="412"/>
    </location>
</feature>
<feature type="domain" description="FH2" evidence="11">
    <location>
        <begin position="459"/>
        <end position="879"/>
    </location>
</feature>
<protein>
    <recommendedName>
        <fullName evidence="7">Formin-like protein</fullName>
    </recommendedName>
</protein>
<comment type="similarity">
    <text evidence="6">Belongs to the formin-like family. Class-I subfamily.</text>
</comment>
<reference evidence="12" key="1">
    <citation type="submission" date="2020-05" db="EMBL/GenBank/DDBJ databases">
        <title>WGS assembly of Panicum virgatum.</title>
        <authorList>
            <person name="Lovell J.T."/>
            <person name="Jenkins J."/>
            <person name="Shu S."/>
            <person name="Juenger T.E."/>
            <person name="Schmutz J."/>
        </authorList>
    </citation>
    <scope>NUCLEOTIDE SEQUENCE</scope>
    <source>
        <strain evidence="12">AP13</strain>
    </source>
</reference>
<comment type="subcellular location">
    <subcellularLocation>
        <location evidence="1">Membrane</location>
        <topology evidence="1">Single-pass membrane protein</topology>
    </subcellularLocation>
</comment>
<evidence type="ECO:0000256" key="3">
    <source>
        <dbReference type="ARBA" id="ARBA00022729"/>
    </source>
</evidence>
<feature type="compositionally biased region" description="Pro residues" evidence="8">
    <location>
        <begin position="416"/>
        <end position="432"/>
    </location>
</feature>
<dbReference type="Gene3D" id="1.20.58.2220">
    <property type="entry name" value="Formin, FH2 domain"/>
    <property type="match status" value="1"/>
</dbReference>
<evidence type="ECO:0000256" key="8">
    <source>
        <dbReference type="SAM" id="MobiDB-lite"/>
    </source>
</evidence>
<dbReference type="SMART" id="SM00498">
    <property type="entry name" value="FH2"/>
    <property type="match status" value="1"/>
</dbReference>
<dbReference type="OrthoDB" id="1668162at2759"/>
<accession>A0A8T0RF56</accession>
<dbReference type="AlphaFoldDB" id="A0A8T0RF56"/>
<evidence type="ECO:0000313" key="12">
    <source>
        <dbReference type="EMBL" id="KAG2584064.1"/>
    </source>
</evidence>